<dbReference type="Pfam" id="PF12669">
    <property type="entry name" value="FeoB_associated"/>
    <property type="match status" value="1"/>
</dbReference>
<evidence type="ECO:0000313" key="2">
    <source>
        <dbReference type="Proteomes" id="UP000294854"/>
    </source>
</evidence>
<dbReference type="Proteomes" id="UP000294854">
    <property type="component" value="Unassembled WGS sequence"/>
</dbReference>
<keyword evidence="2" id="KW-1185">Reference proteome</keyword>
<dbReference type="AlphaFoldDB" id="A0A4R5NGR7"/>
<evidence type="ECO:0000313" key="1">
    <source>
        <dbReference type="EMBL" id="TDG73712.1"/>
    </source>
</evidence>
<evidence type="ECO:0008006" key="3">
    <source>
        <dbReference type="Google" id="ProtNLM"/>
    </source>
</evidence>
<comment type="caution">
    <text evidence="1">The sequence shown here is derived from an EMBL/GenBank/DDBJ whole genome shotgun (WGS) entry which is preliminary data.</text>
</comment>
<sequence length="52" mass="5770">MSLLINIVITLVIVSIATAIIIKTVKQSSKDKCGGCEYQCETKMLLEKEKIK</sequence>
<gene>
    <name evidence="1" type="ORF">C5L31_000959</name>
</gene>
<dbReference type="EMBL" id="PUFO01000084">
    <property type="protein sequence ID" value="TDG73712.1"/>
    <property type="molecule type" value="Genomic_DNA"/>
</dbReference>
<name>A0A4R5NGR7_9LACO</name>
<dbReference type="STRING" id="1122149.FD44_GL000774"/>
<dbReference type="OrthoDB" id="2326035at2"/>
<dbReference type="RefSeq" id="WP_076621462.1">
    <property type="nucleotide sequence ID" value="NZ_PUFO01000084.1"/>
</dbReference>
<proteinExistence type="predicted"/>
<protein>
    <recommendedName>
        <fullName evidence="3">FeoB-associated Cys-rich membrane protein</fullName>
    </recommendedName>
</protein>
<accession>A0A4R5NGR7</accession>
<organism evidence="1 2">
    <name type="scientific">Secundilactobacillus malefermentans</name>
    <dbReference type="NCBI Taxonomy" id="176292"/>
    <lineage>
        <taxon>Bacteria</taxon>
        <taxon>Bacillati</taxon>
        <taxon>Bacillota</taxon>
        <taxon>Bacilli</taxon>
        <taxon>Lactobacillales</taxon>
        <taxon>Lactobacillaceae</taxon>
        <taxon>Secundilactobacillus</taxon>
    </lineage>
</organism>
<reference evidence="1 2" key="1">
    <citation type="journal article" date="2019" name="Appl. Microbiol. Biotechnol.">
        <title>Uncovering carbohydrate metabolism through a genotype-phenotype association study of 56 lactic acid bacteria genomes.</title>
        <authorList>
            <person name="Buron-Moles G."/>
            <person name="Chailyan A."/>
            <person name="Dolejs I."/>
            <person name="Forster J."/>
            <person name="Miks M.H."/>
        </authorList>
    </citation>
    <scope>NUCLEOTIDE SEQUENCE [LARGE SCALE GENOMIC DNA]</scope>
    <source>
        <strain evidence="1 2">ATCC 49373</strain>
    </source>
</reference>